<dbReference type="GO" id="GO:0009099">
    <property type="term" value="P:L-valine biosynthetic process"/>
    <property type="evidence" value="ECO:0007669"/>
    <property type="project" value="TreeGrafter"/>
</dbReference>
<dbReference type="InterPro" id="IPR029035">
    <property type="entry name" value="DHS-like_NAD/FAD-binding_dom"/>
</dbReference>
<feature type="domain" description="Thiamine pyrophosphate enzyme TPP-binding" evidence="3">
    <location>
        <begin position="423"/>
        <end position="582"/>
    </location>
</feature>
<evidence type="ECO:0000256" key="2">
    <source>
        <dbReference type="ARBA" id="ARBA00023052"/>
    </source>
</evidence>
<dbReference type="GO" id="GO:0003984">
    <property type="term" value="F:acetolactate synthase activity"/>
    <property type="evidence" value="ECO:0007669"/>
    <property type="project" value="TreeGrafter"/>
</dbReference>
<dbReference type="CDD" id="cd02002">
    <property type="entry name" value="TPP_BFDC"/>
    <property type="match status" value="1"/>
</dbReference>
<gene>
    <name evidence="5" type="ORF">MDG893_15120</name>
</gene>
<dbReference type="STRING" id="443152.MDG893_15120"/>
<dbReference type="Pfam" id="PF02775">
    <property type="entry name" value="TPP_enzyme_C"/>
    <property type="match status" value="1"/>
</dbReference>
<evidence type="ECO:0000313" key="5">
    <source>
        <dbReference type="EMBL" id="EDM47932.1"/>
    </source>
</evidence>
<keyword evidence="6" id="KW-1185">Reference proteome</keyword>
<name>A6F019_9GAMM</name>
<dbReference type="PANTHER" id="PTHR18968">
    <property type="entry name" value="THIAMINE PYROPHOSPHATE ENZYMES"/>
    <property type="match status" value="1"/>
</dbReference>
<dbReference type="SUPFAM" id="SSF52518">
    <property type="entry name" value="Thiamin diphosphate-binding fold (THDP-binding)"/>
    <property type="match status" value="2"/>
</dbReference>
<dbReference type="EMBL" id="ABCP01000011">
    <property type="protein sequence ID" value="EDM47932.1"/>
    <property type="molecule type" value="Genomic_DNA"/>
</dbReference>
<dbReference type="GO" id="GO:0005948">
    <property type="term" value="C:acetolactate synthase complex"/>
    <property type="evidence" value="ECO:0007669"/>
    <property type="project" value="TreeGrafter"/>
</dbReference>
<feature type="domain" description="Thiamine pyrophosphate enzyme N-terminal TPP-binding" evidence="4">
    <location>
        <begin position="14"/>
        <end position="115"/>
    </location>
</feature>
<dbReference type="CDD" id="cd07035">
    <property type="entry name" value="TPP_PYR_POX_like"/>
    <property type="match status" value="1"/>
</dbReference>
<dbReference type="RefSeq" id="WP_007153615.1">
    <property type="nucleotide sequence ID" value="NZ_ABCP01000011.1"/>
</dbReference>
<dbReference type="AlphaFoldDB" id="A6F019"/>
<proteinExistence type="inferred from homology"/>
<evidence type="ECO:0000259" key="3">
    <source>
        <dbReference type="Pfam" id="PF02775"/>
    </source>
</evidence>
<dbReference type="OrthoDB" id="9773408at2"/>
<accession>A6F019</accession>
<dbReference type="GO" id="GO:0030976">
    <property type="term" value="F:thiamine pyrophosphate binding"/>
    <property type="evidence" value="ECO:0007669"/>
    <property type="project" value="InterPro"/>
</dbReference>
<dbReference type="GO" id="GO:0050660">
    <property type="term" value="F:flavin adenine dinucleotide binding"/>
    <property type="evidence" value="ECO:0007669"/>
    <property type="project" value="TreeGrafter"/>
</dbReference>
<dbReference type="Gene3D" id="3.40.50.1220">
    <property type="entry name" value="TPP-binding domain"/>
    <property type="match status" value="1"/>
</dbReference>
<evidence type="ECO:0000259" key="4">
    <source>
        <dbReference type="Pfam" id="PF02776"/>
    </source>
</evidence>
<evidence type="ECO:0000313" key="6">
    <source>
        <dbReference type="Proteomes" id="UP000005856"/>
    </source>
</evidence>
<dbReference type="InterPro" id="IPR011766">
    <property type="entry name" value="TPP_enzyme_TPP-bd"/>
</dbReference>
<dbReference type="Pfam" id="PF02776">
    <property type="entry name" value="TPP_enzyme_N"/>
    <property type="match status" value="1"/>
</dbReference>
<dbReference type="InterPro" id="IPR029061">
    <property type="entry name" value="THDP-binding"/>
</dbReference>
<dbReference type="eggNOG" id="COG0028">
    <property type="taxonomic scope" value="Bacteria"/>
</dbReference>
<dbReference type="InterPro" id="IPR012001">
    <property type="entry name" value="Thiamin_PyroP_enz_TPP-bd_dom"/>
</dbReference>
<keyword evidence="2" id="KW-0786">Thiamine pyrophosphate</keyword>
<dbReference type="SUPFAM" id="SSF52467">
    <property type="entry name" value="DHS-like NAD/FAD-binding domain"/>
    <property type="match status" value="1"/>
</dbReference>
<dbReference type="InterPro" id="IPR045229">
    <property type="entry name" value="TPP_enz"/>
</dbReference>
<comment type="caution">
    <text evidence="5">The sequence shown here is derived from an EMBL/GenBank/DDBJ whole genome shotgun (WGS) entry which is preliminary data.</text>
</comment>
<dbReference type="Proteomes" id="UP000005856">
    <property type="component" value="Unassembled WGS sequence"/>
</dbReference>
<organism evidence="5 6">
    <name type="scientific">Marinobacter algicola DG893</name>
    <dbReference type="NCBI Taxonomy" id="443152"/>
    <lineage>
        <taxon>Bacteria</taxon>
        <taxon>Pseudomonadati</taxon>
        <taxon>Pseudomonadota</taxon>
        <taxon>Gammaproteobacteria</taxon>
        <taxon>Pseudomonadales</taxon>
        <taxon>Marinobacteraceae</taxon>
        <taxon>Marinobacter</taxon>
    </lineage>
</organism>
<dbReference type="Gene3D" id="3.40.50.970">
    <property type="match status" value="2"/>
</dbReference>
<evidence type="ECO:0000256" key="1">
    <source>
        <dbReference type="ARBA" id="ARBA00007812"/>
    </source>
</evidence>
<protein>
    <submittedName>
        <fullName evidence="5">Thiamine pyrophosphate enzyme domain protein TPP-binding</fullName>
    </submittedName>
</protein>
<dbReference type="GO" id="GO:0009097">
    <property type="term" value="P:isoleucine biosynthetic process"/>
    <property type="evidence" value="ECO:0007669"/>
    <property type="project" value="TreeGrafter"/>
</dbReference>
<reference evidence="5 6" key="1">
    <citation type="submission" date="2007-06" db="EMBL/GenBank/DDBJ databases">
        <authorList>
            <person name="Green D."/>
            <person name="Ferriera S."/>
            <person name="Johnson J."/>
            <person name="Kravitz S."/>
            <person name="Beeson K."/>
            <person name="Sutton G."/>
            <person name="Rogers Y.-H."/>
            <person name="Friedman R."/>
            <person name="Frazier M."/>
            <person name="Venter J.C."/>
        </authorList>
    </citation>
    <scope>NUCLEOTIDE SEQUENCE [LARGE SCALE GENOMIC DNA]</scope>
    <source>
        <strain evidence="5 6">DG893</strain>
    </source>
</reference>
<sequence length="587" mass="65743">MSAQDDTKYKKYQSDVIVDLLHEYDFPYIAMNPGASFRGLHDSIINYGKNQPEMLLCQHEEIAVQIAHGYARATNKPMGVILHNLVGLLHAQMAIYYANLDRAPIFIMGATGPMDEGKRRPHIDWSHTALIQGESVRNYTKWDYQPTAIEGVPDSFMRAYSTMVTQPQGPIYMCYDAWLQEKPLDGTLDLGMPPAGMTKQPALMGADPAILEKIVDKLLAAKNPLILAEYVGRHDDGFDNLVALAETLGVPVWDINDSLCFPNRHPLCASMDKEALRKADLILGIDVRDWEKPTAHLESTTRVVTSLVPEDCEWMEVGFGEIGMSSWAMDYGRYQPKILSALGDPALAMPEMTRIGQRRLEADAALAKRIEERKEVLGRRHDEVWAKWQEDARVDWDSEPLALGRLASEVWDVIQDEDWVCATGTLRNWARKIWDFDKPYRHAGKSLGTATQIGMSIGVGLAYKNTDKVVVALQPDGDLMFDAGALWTAAKHEIPLLIIMFNNRAYYNDWEHQVRMAKQRGTDESKAHIGMDLFGPDPDFGTIAQGMGCYGEGPITKPEEVAPAIRRALAEVKKGRPALVDIVTVHR</sequence>
<comment type="similarity">
    <text evidence="1">Belongs to the TPP enzyme family.</text>
</comment>
<dbReference type="PANTHER" id="PTHR18968:SF13">
    <property type="entry name" value="ACETOLACTATE SYNTHASE CATALYTIC SUBUNIT, MITOCHONDRIAL"/>
    <property type="match status" value="1"/>
</dbReference>